<accession>A0A2P2QLJ2</accession>
<sequence length="74" mass="8348">MLFSRVSLPVSLPRFSVHNSKLFSLSVEEDRLTRGWTYVLSFSVDDSLSPWEVLDKAWRKLHPPISGVGDACSP</sequence>
<reference evidence="1" key="1">
    <citation type="submission" date="2018-02" db="EMBL/GenBank/DDBJ databases">
        <title>Rhizophora mucronata_Transcriptome.</title>
        <authorList>
            <person name="Meera S.P."/>
            <person name="Sreeshan A."/>
            <person name="Augustine A."/>
        </authorList>
    </citation>
    <scope>NUCLEOTIDE SEQUENCE</scope>
    <source>
        <tissue evidence="1">Leaf</tissue>
    </source>
</reference>
<organism evidence="1">
    <name type="scientific">Rhizophora mucronata</name>
    <name type="common">Asiatic mangrove</name>
    <dbReference type="NCBI Taxonomy" id="61149"/>
    <lineage>
        <taxon>Eukaryota</taxon>
        <taxon>Viridiplantae</taxon>
        <taxon>Streptophyta</taxon>
        <taxon>Embryophyta</taxon>
        <taxon>Tracheophyta</taxon>
        <taxon>Spermatophyta</taxon>
        <taxon>Magnoliopsida</taxon>
        <taxon>eudicotyledons</taxon>
        <taxon>Gunneridae</taxon>
        <taxon>Pentapetalae</taxon>
        <taxon>rosids</taxon>
        <taxon>fabids</taxon>
        <taxon>Malpighiales</taxon>
        <taxon>Rhizophoraceae</taxon>
        <taxon>Rhizophora</taxon>
    </lineage>
</organism>
<evidence type="ECO:0000313" key="1">
    <source>
        <dbReference type="EMBL" id="MBX67842.1"/>
    </source>
</evidence>
<proteinExistence type="predicted"/>
<protein>
    <submittedName>
        <fullName evidence="1">Uncharacterized protein</fullName>
    </submittedName>
</protein>
<name>A0A2P2QLJ2_RHIMU</name>
<dbReference type="AlphaFoldDB" id="A0A2P2QLJ2"/>
<dbReference type="EMBL" id="GGEC01087358">
    <property type="protein sequence ID" value="MBX67842.1"/>
    <property type="molecule type" value="Transcribed_RNA"/>
</dbReference>